<proteinExistence type="predicted"/>
<evidence type="ECO:0000256" key="1">
    <source>
        <dbReference type="SAM" id="MobiDB-lite"/>
    </source>
</evidence>
<protein>
    <recommendedName>
        <fullName evidence="4">DUF2695 domain-containing protein</fullName>
    </recommendedName>
</protein>
<evidence type="ECO:0000313" key="2">
    <source>
        <dbReference type="EMBL" id="SHG50911.1"/>
    </source>
</evidence>
<sequence length="98" mass="11680">MDKKEKERRKQIRNELRQKQQEEFEKSLPMERTSFKELFDCLDDQLRKMGCDNTNKLTTGFLEKNTIINVENVLSWLAENGGYCDCEILANVEQKFEK</sequence>
<organism evidence="2 3">
    <name type="scientific">Chryseobacterium vrystaatense</name>
    <dbReference type="NCBI Taxonomy" id="307480"/>
    <lineage>
        <taxon>Bacteria</taxon>
        <taxon>Pseudomonadati</taxon>
        <taxon>Bacteroidota</taxon>
        <taxon>Flavobacteriia</taxon>
        <taxon>Flavobacteriales</taxon>
        <taxon>Weeksellaceae</taxon>
        <taxon>Chryseobacterium group</taxon>
        <taxon>Chryseobacterium</taxon>
    </lineage>
</organism>
<name>A0A1M5KDX6_9FLAO</name>
<feature type="compositionally biased region" description="Basic and acidic residues" evidence="1">
    <location>
        <begin position="12"/>
        <end position="27"/>
    </location>
</feature>
<dbReference type="InterPro" id="IPR024248">
    <property type="entry name" value="DUF2695"/>
</dbReference>
<feature type="compositionally biased region" description="Basic residues" evidence="1">
    <location>
        <begin position="1"/>
        <end position="11"/>
    </location>
</feature>
<accession>A0A1M5KDX6</accession>
<evidence type="ECO:0008006" key="4">
    <source>
        <dbReference type="Google" id="ProtNLM"/>
    </source>
</evidence>
<dbReference type="Pfam" id="PF10905">
    <property type="entry name" value="DUF2695"/>
    <property type="match status" value="1"/>
</dbReference>
<feature type="region of interest" description="Disordered" evidence="1">
    <location>
        <begin position="1"/>
        <end position="27"/>
    </location>
</feature>
<dbReference type="AlphaFoldDB" id="A0A1M5KDX6"/>
<dbReference type="Proteomes" id="UP000184108">
    <property type="component" value="Unassembled WGS sequence"/>
</dbReference>
<gene>
    <name evidence="2" type="ORF">SAMN02787073_4338</name>
</gene>
<reference evidence="3" key="1">
    <citation type="submission" date="2016-11" db="EMBL/GenBank/DDBJ databases">
        <authorList>
            <person name="Varghese N."/>
            <person name="Submissions S."/>
        </authorList>
    </citation>
    <scope>NUCLEOTIDE SEQUENCE [LARGE SCALE GENOMIC DNA]</scope>
    <source>
        <strain evidence="3">YR203</strain>
    </source>
</reference>
<evidence type="ECO:0000313" key="3">
    <source>
        <dbReference type="Proteomes" id="UP000184108"/>
    </source>
</evidence>
<dbReference type="EMBL" id="FQVE01000006">
    <property type="protein sequence ID" value="SHG50911.1"/>
    <property type="molecule type" value="Genomic_DNA"/>
</dbReference>
<dbReference type="RefSeq" id="WP_073175286.1">
    <property type="nucleotide sequence ID" value="NZ_FQVE01000006.1"/>
</dbReference>